<sequence length="204" mass="22701">MAHAARYVRSREARSILAASIICSQLHFSPIHSRPLSQLYHQVQYNAQRSFRLVSCASRSHWSRTVAFTVRFVLIDKVALHPSQERVRTCTCPSSPFCCPPAFSSILLPGSQSVNVSIEYFEQLLVMQGSAASRLVVQRSERIFALAGPGRCCLCLQLCIYRSRCSSLQPSSQSLRSLAILRLLRLSASQRIDFRGLLAPGGCD</sequence>
<organism evidence="1 2">
    <name type="scientific">Testicularia cyperi</name>
    <dbReference type="NCBI Taxonomy" id="1882483"/>
    <lineage>
        <taxon>Eukaryota</taxon>
        <taxon>Fungi</taxon>
        <taxon>Dikarya</taxon>
        <taxon>Basidiomycota</taxon>
        <taxon>Ustilaginomycotina</taxon>
        <taxon>Ustilaginomycetes</taxon>
        <taxon>Ustilaginales</taxon>
        <taxon>Anthracoideaceae</taxon>
        <taxon>Testicularia</taxon>
    </lineage>
</organism>
<evidence type="ECO:0000313" key="2">
    <source>
        <dbReference type="Proteomes" id="UP000246740"/>
    </source>
</evidence>
<gene>
    <name evidence="1" type="ORF">BCV70DRAFT_84402</name>
</gene>
<dbReference type="Proteomes" id="UP000246740">
    <property type="component" value="Unassembled WGS sequence"/>
</dbReference>
<dbReference type="EMBL" id="KZ819191">
    <property type="protein sequence ID" value="PWZ00896.1"/>
    <property type="molecule type" value="Genomic_DNA"/>
</dbReference>
<proteinExistence type="predicted"/>
<reference evidence="1 2" key="1">
    <citation type="journal article" date="2018" name="Mol. Biol. Evol.">
        <title>Broad Genomic Sampling Reveals a Smut Pathogenic Ancestry of the Fungal Clade Ustilaginomycotina.</title>
        <authorList>
            <person name="Kijpornyongpan T."/>
            <person name="Mondo S.J."/>
            <person name="Barry K."/>
            <person name="Sandor L."/>
            <person name="Lee J."/>
            <person name="Lipzen A."/>
            <person name="Pangilinan J."/>
            <person name="LaButti K."/>
            <person name="Hainaut M."/>
            <person name="Henrissat B."/>
            <person name="Grigoriev I.V."/>
            <person name="Spatafora J.W."/>
            <person name="Aime M.C."/>
        </authorList>
    </citation>
    <scope>NUCLEOTIDE SEQUENCE [LARGE SCALE GENOMIC DNA]</scope>
    <source>
        <strain evidence="1 2">MCA 3645</strain>
    </source>
</reference>
<protein>
    <submittedName>
        <fullName evidence="1">Uncharacterized protein</fullName>
    </submittedName>
</protein>
<evidence type="ECO:0000313" key="1">
    <source>
        <dbReference type="EMBL" id="PWZ00896.1"/>
    </source>
</evidence>
<keyword evidence="2" id="KW-1185">Reference proteome</keyword>
<accession>A0A317XRF4</accession>
<name>A0A317XRF4_9BASI</name>
<dbReference type="AlphaFoldDB" id="A0A317XRF4"/>
<dbReference type="InParanoid" id="A0A317XRF4"/>